<evidence type="ECO:0000259" key="8">
    <source>
        <dbReference type="PROSITE" id="PS50110"/>
    </source>
</evidence>
<keyword evidence="11" id="KW-1185">Reference proteome</keyword>
<protein>
    <submittedName>
        <fullName evidence="10">DNA-binding response regulator</fullName>
    </submittedName>
</protein>
<feature type="DNA-binding region" description="OmpR/PhoB-type" evidence="7">
    <location>
        <begin position="127"/>
        <end position="225"/>
    </location>
</feature>
<dbReference type="OrthoDB" id="5343479at2"/>
<evidence type="ECO:0000313" key="10">
    <source>
        <dbReference type="EMBL" id="PQA59939.1"/>
    </source>
</evidence>
<feature type="domain" description="OmpR/PhoB-type" evidence="9">
    <location>
        <begin position="127"/>
        <end position="225"/>
    </location>
</feature>
<dbReference type="InterPro" id="IPR001867">
    <property type="entry name" value="OmpR/PhoB-type_DNA-bd"/>
</dbReference>
<dbReference type="SMART" id="SM00862">
    <property type="entry name" value="Trans_reg_C"/>
    <property type="match status" value="1"/>
</dbReference>
<dbReference type="RefSeq" id="WP_094817022.1">
    <property type="nucleotide sequence ID" value="NZ_PTRA01000001.1"/>
</dbReference>
<name>A0A2S7IQI7_9BACT</name>
<feature type="domain" description="Response regulatory" evidence="8">
    <location>
        <begin position="2"/>
        <end position="116"/>
    </location>
</feature>
<dbReference type="PROSITE" id="PS50110">
    <property type="entry name" value="RESPONSE_REGULATORY"/>
    <property type="match status" value="1"/>
</dbReference>
<evidence type="ECO:0000256" key="4">
    <source>
        <dbReference type="ARBA" id="ARBA00023125"/>
    </source>
</evidence>
<dbReference type="GO" id="GO:0000156">
    <property type="term" value="F:phosphorelay response regulator activity"/>
    <property type="evidence" value="ECO:0007669"/>
    <property type="project" value="TreeGrafter"/>
</dbReference>
<dbReference type="Proteomes" id="UP000239590">
    <property type="component" value="Unassembled WGS sequence"/>
</dbReference>
<dbReference type="SUPFAM" id="SSF52172">
    <property type="entry name" value="CheY-like"/>
    <property type="match status" value="1"/>
</dbReference>
<dbReference type="FunFam" id="1.10.10.10:FF:000005">
    <property type="entry name" value="Two-component system response regulator"/>
    <property type="match status" value="1"/>
</dbReference>
<dbReference type="Pfam" id="PF00486">
    <property type="entry name" value="Trans_reg_C"/>
    <property type="match status" value="1"/>
</dbReference>
<evidence type="ECO:0000256" key="7">
    <source>
        <dbReference type="PROSITE-ProRule" id="PRU01091"/>
    </source>
</evidence>
<evidence type="ECO:0000259" key="9">
    <source>
        <dbReference type="PROSITE" id="PS51755"/>
    </source>
</evidence>
<dbReference type="EMBL" id="PTRA01000001">
    <property type="protein sequence ID" value="PQA59939.1"/>
    <property type="molecule type" value="Genomic_DNA"/>
</dbReference>
<comment type="caution">
    <text evidence="10">The sequence shown here is derived from an EMBL/GenBank/DDBJ whole genome shotgun (WGS) entry which is preliminary data.</text>
</comment>
<dbReference type="InterPro" id="IPR036388">
    <property type="entry name" value="WH-like_DNA-bd_sf"/>
</dbReference>
<evidence type="ECO:0000256" key="5">
    <source>
        <dbReference type="ARBA" id="ARBA00023163"/>
    </source>
</evidence>
<dbReference type="Pfam" id="PF00072">
    <property type="entry name" value="Response_reg"/>
    <property type="match status" value="1"/>
</dbReference>
<evidence type="ECO:0000256" key="6">
    <source>
        <dbReference type="PROSITE-ProRule" id="PRU00169"/>
    </source>
</evidence>
<keyword evidence="5" id="KW-0804">Transcription</keyword>
<dbReference type="GO" id="GO:0000976">
    <property type="term" value="F:transcription cis-regulatory region binding"/>
    <property type="evidence" value="ECO:0007669"/>
    <property type="project" value="TreeGrafter"/>
</dbReference>
<proteinExistence type="predicted"/>
<evidence type="ECO:0000256" key="2">
    <source>
        <dbReference type="ARBA" id="ARBA00023012"/>
    </source>
</evidence>
<keyword evidence="3" id="KW-0805">Transcription regulation</keyword>
<dbReference type="CDD" id="cd19935">
    <property type="entry name" value="REC_OmpR_CusR-like"/>
    <property type="match status" value="1"/>
</dbReference>
<dbReference type="InterPro" id="IPR001789">
    <property type="entry name" value="Sig_transdc_resp-reg_receiver"/>
</dbReference>
<dbReference type="PANTHER" id="PTHR48111:SF22">
    <property type="entry name" value="REGULATOR OF RPOS"/>
    <property type="match status" value="1"/>
</dbReference>
<dbReference type="AlphaFoldDB" id="A0A2S7IQI7"/>
<dbReference type="CDD" id="cd00383">
    <property type="entry name" value="trans_reg_C"/>
    <property type="match status" value="1"/>
</dbReference>
<dbReference type="SMART" id="SM00448">
    <property type="entry name" value="REC"/>
    <property type="match status" value="1"/>
</dbReference>
<dbReference type="InterPro" id="IPR011006">
    <property type="entry name" value="CheY-like_superfamily"/>
</dbReference>
<evidence type="ECO:0000256" key="1">
    <source>
        <dbReference type="ARBA" id="ARBA00022553"/>
    </source>
</evidence>
<dbReference type="PROSITE" id="PS51755">
    <property type="entry name" value="OMPR_PHOB"/>
    <property type="match status" value="1"/>
</dbReference>
<dbReference type="Gene3D" id="3.40.50.2300">
    <property type="match status" value="1"/>
</dbReference>
<dbReference type="GO" id="GO:0006355">
    <property type="term" value="P:regulation of DNA-templated transcription"/>
    <property type="evidence" value="ECO:0007669"/>
    <property type="project" value="InterPro"/>
</dbReference>
<dbReference type="InterPro" id="IPR039420">
    <property type="entry name" value="WalR-like"/>
</dbReference>
<dbReference type="GO" id="GO:0032993">
    <property type="term" value="C:protein-DNA complex"/>
    <property type="evidence" value="ECO:0007669"/>
    <property type="project" value="TreeGrafter"/>
</dbReference>
<reference evidence="11" key="1">
    <citation type="submission" date="2018-02" db="EMBL/GenBank/DDBJ databases">
        <title>Genome sequencing of Solimonas sp. HR-BB.</title>
        <authorList>
            <person name="Lee Y."/>
            <person name="Jeon C.O."/>
        </authorList>
    </citation>
    <scope>NUCLEOTIDE SEQUENCE [LARGE SCALE GENOMIC DNA]</scope>
    <source>
        <strain evidence="11">HR-U</strain>
    </source>
</reference>
<keyword evidence="2" id="KW-0902">Two-component regulatory system</keyword>
<dbReference type="PANTHER" id="PTHR48111">
    <property type="entry name" value="REGULATOR OF RPOS"/>
    <property type="match status" value="1"/>
</dbReference>
<keyword evidence="1 6" id="KW-0597">Phosphoprotein</keyword>
<evidence type="ECO:0000313" key="11">
    <source>
        <dbReference type="Proteomes" id="UP000239590"/>
    </source>
</evidence>
<dbReference type="Gene3D" id="6.10.250.690">
    <property type="match status" value="1"/>
</dbReference>
<organism evidence="10 11">
    <name type="scientific">Siphonobacter curvatus</name>
    <dbReference type="NCBI Taxonomy" id="2094562"/>
    <lineage>
        <taxon>Bacteria</taxon>
        <taxon>Pseudomonadati</taxon>
        <taxon>Bacteroidota</taxon>
        <taxon>Cytophagia</taxon>
        <taxon>Cytophagales</taxon>
        <taxon>Cytophagaceae</taxon>
        <taxon>Siphonobacter</taxon>
    </lineage>
</organism>
<sequence>MKLLIIEDEPKTVQSIRQGLEENGFEVDIAYDGLIGKHLAKRNPYDLIVSDIIMPGLNGVELTRELRSEGVETPVLLLTALGGIDEKLMGFDAGADDYLVKPFEFAELLARIRVLTRRWNGSMPIASNILRYTDLEMNLDSKTVIRGEKKIELTAREFALLEFMLRNQGKVLSKAEIAEKVWDVNFDTGTNVIEVYINLLRKKVDKDFTTRLIHTQYGMGYVLKVED</sequence>
<dbReference type="GO" id="GO:0005829">
    <property type="term" value="C:cytosol"/>
    <property type="evidence" value="ECO:0007669"/>
    <property type="project" value="TreeGrafter"/>
</dbReference>
<keyword evidence="4 7" id="KW-0238">DNA-binding</keyword>
<gene>
    <name evidence="10" type="ORF">C5O19_10045</name>
</gene>
<dbReference type="Gene3D" id="1.10.10.10">
    <property type="entry name" value="Winged helix-like DNA-binding domain superfamily/Winged helix DNA-binding domain"/>
    <property type="match status" value="1"/>
</dbReference>
<feature type="modified residue" description="4-aspartylphosphate" evidence="6">
    <location>
        <position position="51"/>
    </location>
</feature>
<accession>A0A2S7IQI7</accession>
<evidence type="ECO:0000256" key="3">
    <source>
        <dbReference type="ARBA" id="ARBA00023015"/>
    </source>
</evidence>